<keyword evidence="3" id="KW-1185">Reference proteome</keyword>
<organism evidence="2 3">
    <name type="scientific">Psychroflexus longus</name>
    <dbReference type="NCBI Taxonomy" id="2873596"/>
    <lineage>
        <taxon>Bacteria</taxon>
        <taxon>Pseudomonadati</taxon>
        <taxon>Bacteroidota</taxon>
        <taxon>Flavobacteriia</taxon>
        <taxon>Flavobacteriales</taxon>
        <taxon>Flavobacteriaceae</taxon>
        <taxon>Psychroflexus</taxon>
    </lineage>
</organism>
<sequence length="303" mass="35126">MTNITLKKVITFAKYLAIILLSIDMIVLAIPKLLQMQFRMPHYRAFVPLAELPKPELMMSFFGRSYAYNIFIGLTELAIGILIIFKRTRLIGLLISLGVCLNIFIINIEFDLMFEVVRHITMTLSLTLLLLIEYRKDLYRFFIELGGKLNGEVIKAKSGVWQKLRIGYVILFPITYFIFSFVVISMFDYNLIGSYEIKSTEIKNETIAFKKGRLGSTPMLFFEKNDRVKLSVNDSLHHGSYKIDGEHLLMNFWSTTNHPFEYIDAQIEDYTFITGTLNDSIPLQMGIERLPVEKDYLNGMYID</sequence>
<keyword evidence="1" id="KW-1133">Transmembrane helix</keyword>
<evidence type="ECO:0000256" key="1">
    <source>
        <dbReference type="SAM" id="Phobius"/>
    </source>
</evidence>
<protein>
    <recommendedName>
        <fullName evidence="4">DoxX protein</fullName>
    </recommendedName>
</protein>
<feature type="transmembrane region" description="Helical" evidence="1">
    <location>
        <begin position="66"/>
        <end position="85"/>
    </location>
</feature>
<feature type="transmembrane region" description="Helical" evidence="1">
    <location>
        <begin position="116"/>
        <end position="134"/>
    </location>
</feature>
<name>A0ABS7XI10_9FLAO</name>
<dbReference type="Proteomes" id="UP001199314">
    <property type="component" value="Unassembled WGS sequence"/>
</dbReference>
<dbReference type="RefSeq" id="WP_224460949.1">
    <property type="nucleotide sequence ID" value="NZ_JAIQZE010000005.1"/>
</dbReference>
<dbReference type="EMBL" id="JAIQZE010000005">
    <property type="protein sequence ID" value="MBZ9778598.1"/>
    <property type="molecule type" value="Genomic_DNA"/>
</dbReference>
<reference evidence="3" key="1">
    <citation type="submission" date="2023-07" db="EMBL/GenBank/DDBJ databases">
        <title>Novel species isolated from saline lakes on Tibetan Plateau.</title>
        <authorList>
            <person name="Lu H."/>
        </authorList>
    </citation>
    <scope>NUCLEOTIDE SEQUENCE [LARGE SCALE GENOMIC DNA]</scope>
    <source>
        <strain evidence="3">CAK8W</strain>
    </source>
</reference>
<evidence type="ECO:0000313" key="3">
    <source>
        <dbReference type="Proteomes" id="UP001199314"/>
    </source>
</evidence>
<feature type="transmembrane region" description="Helical" evidence="1">
    <location>
        <begin position="12"/>
        <end position="34"/>
    </location>
</feature>
<feature type="transmembrane region" description="Helical" evidence="1">
    <location>
        <begin position="166"/>
        <end position="187"/>
    </location>
</feature>
<keyword evidence="1" id="KW-0472">Membrane</keyword>
<proteinExistence type="predicted"/>
<feature type="transmembrane region" description="Helical" evidence="1">
    <location>
        <begin position="90"/>
        <end position="110"/>
    </location>
</feature>
<evidence type="ECO:0000313" key="2">
    <source>
        <dbReference type="EMBL" id="MBZ9778598.1"/>
    </source>
</evidence>
<keyword evidence="1" id="KW-0812">Transmembrane</keyword>
<evidence type="ECO:0008006" key="4">
    <source>
        <dbReference type="Google" id="ProtNLM"/>
    </source>
</evidence>
<accession>A0ABS7XI10</accession>
<gene>
    <name evidence="2" type="ORF">LB452_06650</name>
</gene>
<comment type="caution">
    <text evidence="2">The sequence shown here is derived from an EMBL/GenBank/DDBJ whole genome shotgun (WGS) entry which is preliminary data.</text>
</comment>